<dbReference type="EMBL" id="CAEZXR010000373">
    <property type="protein sequence ID" value="CAB4729541.1"/>
    <property type="molecule type" value="Genomic_DNA"/>
</dbReference>
<evidence type="ECO:0000313" key="1">
    <source>
        <dbReference type="EMBL" id="CAB4729541.1"/>
    </source>
</evidence>
<proteinExistence type="predicted"/>
<name>A0A6J6S406_9ZZZZ</name>
<gene>
    <name evidence="1" type="ORF">UFOPK2579_02489</name>
</gene>
<protein>
    <submittedName>
        <fullName evidence="1">Unannotated protein</fullName>
    </submittedName>
</protein>
<dbReference type="AlphaFoldDB" id="A0A6J6S406"/>
<sequence length="429" mass="43548">MQVESEAVGLDTSAARPVRVFENEDTLTLSSPYSVPAGGGSFSIAVRHSSLSTLGYAAKPVGLVRMDMIGTTGKTLASVVPSAVEYLGTAGGAAAGFVRYAVLPMLPAGMVVSAIRFAHRQVQRSGAAGVPSVWYDNLSFADTSVTSRHSLATVAITGAVRAPGSIAVKAPSTAALGNVLVLTTGARDQPATFMPACRVAGYQSAGSSDPATGLVALNATTSALGTTYTGLAVDVPLSSITSGAFELWLHATNSGSVTFAAQAQLVIGGVAVGPVVTTEGDTKASSSALRWVSAGRIELPSLPNPDSSAVVRIQFKVTAGSGAVDEVVLAPTTAAVTIAAVGNGTGSASGDSTRVWVDAPSTERIGGAWLRGVDDARTNARAVVLPDLVVPGRHVFAPRLMRIYVATPNVSGASSEISYYAQYHTRAAS</sequence>
<accession>A0A6J6S406</accession>
<organism evidence="1">
    <name type="scientific">freshwater metagenome</name>
    <dbReference type="NCBI Taxonomy" id="449393"/>
    <lineage>
        <taxon>unclassified sequences</taxon>
        <taxon>metagenomes</taxon>
        <taxon>ecological metagenomes</taxon>
    </lineage>
</organism>
<reference evidence="1" key="1">
    <citation type="submission" date="2020-05" db="EMBL/GenBank/DDBJ databases">
        <authorList>
            <person name="Chiriac C."/>
            <person name="Salcher M."/>
            <person name="Ghai R."/>
            <person name="Kavagutti S V."/>
        </authorList>
    </citation>
    <scope>NUCLEOTIDE SEQUENCE</scope>
</reference>